<gene>
    <name evidence="1" type="ORF">Vadar_032437</name>
</gene>
<accession>A0ACB7ZFB9</accession>
<evidence type="ECO:0000313" key="1">
    <source>
        <dbReference type="EMBL" id="KAH7864669.1"/>
    </source>
</evidence>
<proteinExistence type="predicted"/>
<name>A0ACB7ZFB9_9ERIC</name>
<dbReference type="Proteomes" id="UP000828048">
    <property type="component" value="Chromosome 12"/>
</dbReference>
<keyword evidence="2" id="KW-1185">Reference proteome</keyword>
<organism evidence="1 2">
    <name type="scientific">Vaccinium darrowii</name>
    <dbReference type="NCBI Taxonomy" id="229202"/>
    <lineage>
        <taxon>Eukaryota</taxon>
        <taxon>Viridiplantae</taxon>
        <taxon>Streptophyta</taxon>
        <taxon>Embryophyta</taxon>
        <taxon>Tracheophyta</taxon>
        <taxon>Spermatophyta</taxon>
        <taxon>Magnoliopsida</taxon>
        <taxon>eudicotyledons</taxon>
        <taxon>Gunneridae</taxon>
        <taxon>Pentapetalae</taxon>
        <taxon>asterids</taxon>
        <taxon>Ericales</taxon>
        <taxon>Ericaceae</taxon>
        <taxon>Vaccinioideae</taxon>
        <taxon>Vaccinieae</taxon>
        <taxon>Vaccinium</taxon>
    </lineage>
</organism>
<evidence type="ECO:0000313" key="2">
    <source>
        <dbReference type="Proteomes" id="UP000828048"/>
    </source>
</evidence>
<protein>
    <submittedName>
        <fullName evidence="1">Uncharacterized protein</fullName>
    </submittedName>
</protein>
<sequence length="110" mass="12373">MKAMSTGLFLSTMSLGFFLSSILVTAADKVTGDGKPWLADNLNQGKHYNFYWLLSILSVLNFFLFLVGAKRYVYKEKGLSKEGIELEEAEHDCLAYEQSRSGLKPKVRSL</sequence>
<comment type="caution">
    <text evidence="1">The sequence shown here is derived from an EMBL/GenBank/DDBJ whole genome shotgun (WGS) entry which is preliminary data.</text>
</comment>
<reference evidence="1 2" key="1">
    <citation type="journal article" date="2021" name="Hortic Res">
        <title>High-quality reference genome and annotation aids understanding of berry development for evergreen blueberry (Vaccinium darrowii).</title>
        <authorList>
            <person name="Yu J."/>
            <person name="Hulse-Kemp A.M."/>
            <person name="Babiker E."/>
            <person name="Staton M."/>
        </authorList>
    </citation>
    <scope>NUCLEOTIDE SEQUENCE [LARGE SCALE GENOMIC DNA]</scope>
    <source>
        <strain evidence="2">cv. NJ 8807/NJ 8810</strain>
        <tissue evidence="1">Young leaf</tissue>
    </source>
</reference>
<dbReference type="EMBL" id="CM037162">
    <property type="protein sequence ID" value="KAH7864669.1"/>
    <property type="molecule type" value="Genomic_DNA"/>
</dbReference>